<evidence type="ECO:0000313" key="1">
    <source>
        <dbReference type="EMBL" id="QII10734.1"/>
    </source>
</evidence>
<organism evidence="1 2">
    <name type="scientific">Kuenenia stuttgartiensis</name>
    <dbReference type="NCBI Taxonomy" id="174633"/>
    <lineage>
        <taxon>Bacteria</taxon>
        <taxon>Pseudomonadati</taxon>
        <taxon>Planctomycetota</taxon>
        <taxon>Candidatus Brocadiia</taxon>
        <taxon>Candidatus Brocadiales</taxon>
        <taxon>Candidatus Brocadiaceae</taxon>
        <taxon>Candidatus Kuenenia</taxon>
    </lineage>
</organism>
<reference evidence="1 2" key="1">
    <citation type="submission" date="2020-02" db="EMBL/GenBank/DDBJ databases">
        <title>Newly sequenced genome of strain CSTR1 showed variability in Candidatus Kuenenia stuttgartiensis genomes.</title>
        <authorList>
            <person name="Ding C."/>
            <person name="Adrian L."/>
        </authorList>
    </citation>
    <scope>NUCLEOTIDE SEQUENCE [LARGE SCALE GENOMIC DNA]</scope>
    <source>
        <strain evidence="1 2">CSTR1</strain>
    </source>
</reference>
<gene>
    <name evidence="1" type="ORF">KsCSTR_13550</name>
</gene>
<protein>
    <submittedName>
        <fullName evidence="1">Uncharacterized protein</fullName>
    </submittedName>
</protein>
<dbReference type="Proteomes" id="UP000501926">
    <property type="component" value="Chromosome"/>
</dbReference>
<accession>A0A6G7GN09</accession>
<sequence>MICSVVVFASLWICVVGVFKEIYFGQLYNGENIKIKGVAHG</sequence>
<proteinExistence type="predicted"/>
<dbReference type="AlphaFoldDB" id="A0A6G7GN09"/>
<dbReference type="EMBL" id="CP049055">
    <property type="protein sequence ID" value="QII10734.1"/>
    <property type="molecule type" value="Genomic_DNA"/>
</dbReference>
<evidence type="ECO:0000313" key="2">
    <source>
        <dbReference type="Proteomes" id="UP000501926"/>
    </source>
</evidence>
<name>A0A6G7GN09_KUEST</name>